<dbReference type="EMBL" id="HBUE01258818">
    <property type="protein sequence ID" value="CAG6557926.1"/>
    <property type="molecule type" value="Transcribed_RNA"/>
</dbReference>
<dbReference type="EMBL" id="HBUE01153776">
    <property type="protein sequence ID" value="CAG6506610.1"/>
    <property type="molecule type" value="Transcribed_RNA"/>
</dbReference>
<dbReference type="AlphaFoldDB" id="A0A8D8ING5"/>
<organism evidence="2">
    <name type="scientific">Culex pipiens</name>
    <name type="common">House mosquito</name>
    <dbReference type="NCBI Taxonomy" id="7175"/>
    <lineage>
        <taxon>Eukaryota</taxon>
        <taxon>Metazoa</taxon>
        <taxon>Ecdysozoa</taxon>
        <taxon>Arthropoda</taxon>
        <taxon>Hexapoda</taxon>
        <taxon>Insecta</taxon>
        <taxon>Pterygota</taxon>
        <taxon>Neoptera</taxon>
        <taxon>Endopterygota</taxon>
        <taxon>Diptera</taxon>
        <taxon>Nematocera</taxon>
        <taxon>Culicoidea</taxon>
        <taxon>Culicidae</taxon>
        <taxon>Culicinae</taxon>
        <taxon>Culicini</taxon>
        <taxon>Culex</taxon>
        <taxon>Culex</taxon>
    </lineage>
</organism>
<proteinExistence type="predicted"/>
<dbReference type="EMBL" id="HBUE01258832">
    <property type="protein sequence ID" value="CAG6557940.1"/>
    <property type="molecule type" value="Transcribed_RNA"/>
</dbReference>
<sequence length="109" mass="13182">MMARRGEWICEKRAAITFQSWSALFIVLTWFGKFVYFSFFSVIFCCVYFCKIKEIDEQISLLFYSFKLKDLNILWNSFPTALFVTFNFKESTFHYDHRKSIEIVNELHL</sequence>
<evidence type="ECO:0000256" key="1">
    <source>
        <dbReference type="SAM" id="Phobius"/>
    </source>
</evidence>
<dbReference type="EMBL" id="HBUE01153790">
    <property type="protein sequence ID" value="CAG6506624.1"/>
    <property type="molecule type" value="Transcribed_RNA"/>
</dbReference>
<keyword evidence="1" id="KW-1133">Transmembrane helix</keyword>
<keyword evidence="1" id="KW-0472">Membrane</keyword>
<protein>
    <submittedName>
        <fullName evidence="2">(northern house mosquito) hypothetical protein</fullName>
    </submittedName>
</protein>
<evidence type="ECO:0000313" key="2">
    <source>
        <dbReference type="EMBL" id="CAG6557940.1"/>
    </source>
</evidence>
<keyword evidence="1" id="KW-0812">Transmembrane</keyword>
<name>A0A8D8ING5_CULPI</name>
<accession>A0A8D8ING5</accession>
<reference evidence="2" key="1">
    <citation type="submission" date="2021-05" db="EMBL/GenBank/DDBJ databases">
        <authorList>
            <person name="Alioto T."/>
            <person name="Alioto T."/>
            <person name="Gomez Garrido J."/>
        </authorList>
    </citation>
    <scope>NUCLEOTIDE SEQUENCE</scope>
</reference>
<feature type="transmembrane region" description="Helical" evidence="1">
    <location>
        <begin position="21"/>
        <end position="44"/>
    </location>
</feature>